<gene>
    <name evidence="2" type="ORF">KME60_28895</name>
</gene>
<evidence type="ECO:0000313" key="2">
    <source>
        <dbReference type="EMBL" id="MBW4671331.1"/>
    </source>
</evidence>
<evidence type="ECO:0000313" key="3">
    <source>
        <dbReference type="Proteomes" id="UP000729701"/>
    </source>
</evidence>
<organism evidence="2 3">
    <name type="scientific">Cyanomargarita calcarea GSE-NOS-MK-12-04C</name>
    <dbReference type="NCBI Taxonomy" id="2839659"/>
    <lineage>
        <taxon>Bacteria</taxon>
        <taxon>Bacillati</taxon>
        <taxon>Cyanobacteriota</taxon>
        <taxon>Cyanophyceae</taxon>
        <taxon>Nostocales</taxon>
        <taxon>Cyanomargaritaceae</taxon>
        <taxon>Cyanomargarita</taxon>
    </lineage>
</organism>
<evidence type="ECO:0000256" key="1">
    <source>
        <dbReference type="SAM" id="MobiDB-lite"/>
    </source>
</evidence>
<feature type="region of interest" description="Disordered" evidence="1">
    <location>
        <begin position="1"/>
        <end position="20"/>
    </location>
</feature>
<protein>
    <submittedName>
        <fullName evidence="2">Uncharacterized protein</fullName>
    </submittedName>
</protein>
<sequence>MSDRIKIQRQEAVTSTYTHPNLAQKTARGFGLPSSASPQSHDISKISLYPQAKPTINQPEDFYEQAEIQPLPLVQRKLDPLIQREPEDDKQPSVDVDLLPPKVKASLGQFNLTADTGTAKLGYQPGNFDVGLGYNYGGNIFADAKYRDFSTQLGVNPASGDLSLGGSYNQFNFGAKYNPNGSFGVNLGYGSPLLPMPDTLSQTVIGAEKGLRGIGYGLPGAMDNPLGFSRAQSGNITKVTDAGKMLGGIASQQDSKSPFGVGFSATSNPAEKEKIKIMLGVQGNF</sequence>
<comment type="caution">
    <text evidence="2">The sequence shown here is derived from an EMBL/GenBank/DDBJ whole genome shotgun (WGS) entry which is preliminary data.</text>
</comment>
<accession>A0A951QSI9</accession>
<dbReference type="Proteomes" id="UP000729701">
    <property type="component" value="Unassembled WGS sequence"/>
</dbReference>
<feature type="compositionally biased region" description="Polar residues" evidence="1">
    <location>
        <begin position="11"/>
        <end position="20"/>
    </location>
</feature>
<dbReference type="EMBL" id="JAHHGZ010000043">
    <property type="protein sequence ID" value="MBW4671331.1"/>
    <property type="molecule type" value="Genomic_DNA"/>
</dbReference>
<reference evidence="2" key="1">
    <citation type="submission" date="2021-05" db="EMBL/GenBank/DDBJ databases">
        <authorList>
            <person name="Pietrasiak N."/>
            <person name="Ward R."/>
            <person name="Stajich J.E."/>
            <person name="Kurbessoian T."/>
        </authorList>
    </citation>
    <scope>NUCLEOTIDE SEQUENCE</scope>
    <source>
        <strain evidence="2">GSE-NOS-MK-12-04C</strain>
    </source>
</reference>
<reference evidence="2" key="2">
    <citation type="journal article" date="2022" name="Microbiol. Resour. Announc.">
        <title>Metagenome Sequencing to Explore Phylogenomics of Terrestrial Cyanobacteria.</title>
        <authorList>
            <person name="Ward R.D."/>
            <person name="Stajich J.E."/>
            <person name="Johansen J.R."/>
            <person name="Huntemann M."/>
            <person name="Clum A."/>
            <person name="Foster B."/>
            <person name="Foster B."/>
            <person name="Roux S."/>
            <person name="Palaniappan K."/>
            <person name="Varghese N."/>
            <person name="Mukherjee S."/>
            <person name="Reddy T.B.K."/>
            <person name="Daum C."/>
            <person name="Copeland A."/>
            <person name="Chen I.A."/>
            <person name="Ivanova N.N."/>
            <person name="Kyrpides N.C."/>
            <person name="Shapiro N."/>
            <person name="Eloe-Fadrosh E.A."/>
            <person name="Pietrasiak N."/>
        </authorList>
    </citation>
    <scope>NUCLEOTIDE SEQUENCE</scope>
    <source>
        <strain evidence="2">GSE-NOS-MK-12-04C</strain>
    </source>
</reference>
<proteinExistence type="predicted"/>
<name>A0A951QSI9_9CYAN</name>
<dbReference type="AlphaFoldDB" id="A0A951QSI9"/>